<protein>
    <recommendedName>
        <fullName evidence="4">Right handed beta helix domain-containing protein</fullName>
    </recommendedName>
</protein>
<dbReference type="NCBIfam" id="TIGR04088">
    <property type="entry name" value="cognate_SipW"/>
    <property type="match status" value="1"/>
</dbReference>
<proteinExistence type="predicted"/>
<evidence type="ECO:0000313" key="2">
    <source>
        <dbReference type="EMBL" id="OGC84348.1"/>
    </source>
</evidence>
<evidence type="ECO:0000256" key="1">
    <source>
        <dbReference type="SAM" id="MobiDB-lite"/>
    </source>
</evidence>
<dbReference type="Proteomes" id="UP000178091">
    <property type="component" value="Unassembled WGS sequence"/>
</dbReference>
<dbReference type="Gene3D" id="2.160.20.10">
    <property type="entry name" value="Single-stranded right-handed beta-helix, Pectin lyase-like"/>
    <property type="match status" value="1"/>
</dbReference>
<dbReference type="InterPro" id="IPR011050">
    <property type="entry name" value="Pectin_lyase_fold/virulence"/>
</dbReference>
<evidence type="ECO:0000313" key="3">
    <source>
        <dbReference type="Proteomes" id="UP000178091"/>
    </source>
</evidence>
<feature type="region of interest" description="Disordered" evidence="1">
    <location>
        <begin position="548"/>
        <end position="568"/>
    </location>
</feature>
<comment type="caution">
    <text evidence="2">The sequence shown here is derived from an EMBL/GenBank/DDBJ whole genome shotgun (WGS) entry which is preliminary data.</text>
</comment>
<gene>
    <name evidence="2" type="ORF">A3F55_01615</name>
</gene>
<dbReference type="SMART" id="SM00710">
    <property type="entry name" value="PbH1"/>
    <property type="match status" value="4"/>
</dbReference>
<evidence type="ECO:0008006" key="4">
    <source>
        <dbReference type="Google" id="ProtNLM"/>
    </source>
</evidence>
<sequence>MKRLLVSAGTLIFIGAVAISATGAFFSDTETSTGNTFAAGELDLTIDNTSYGFDWNDPLATNPTGVWGLNAANSWQLADLTNQLFFSFDDLKPGDYGEDTISLHVQNNAWACMALDLTGTPENGVNEPEADFPDLTVGADEGELQNYLSFLFWNDDGDNVLETGETVIPELSGLPGSAFTGNWLAIADQGDTPLQAGTTTWIGKGWCFGTMTPNPVVQDNASSSPPVAPDRIGFTCNGAGDHNIAQTDGIVVDVHFYAEQSRNNPNFLCSQLPPPDGRQVVGAAAATYDDPAICNVTVDLGESLQAAIDVAAPGDTICVDPTYTGVGDVASVIEVNELNLTIAGLGAAGAATVSKGLHIDANGVTIKGLTLNAHPLIEASEQAAIYINSAITGTTITHNLIDGPPGAIAANAKGIITEIGNDGTAGASGILVAHNLIRGWNQGIFFNTANAEVRFNDIYANTVGVANDGPHNTTIHHNDFDGNTAEAVGVAPSANNGTANNGDLDVNTNNFTPAGAGNNVNHYLASVVGGADVNATNNFWDSEVEADRTNVPAEVDTSSPAAVAFPEN</sequence>
<organism evidence="2 3">
    <name type="scientific">Candidatus Adlerbacteria bacterium RIFCSPHIGHO2_12_FULL_53_18</name>
    <dbReference type="NCBI Taxonomy" id="1797242"/>
    <lineage>
        <taxon>Bacteria</taxon>
        <taxon>Candidatus Adleribacteriota</taxon>
    </lineage>
</organism>
<dbReference type="EMBL" id="MEWW01000017">
    <property type="protein sequence ID" value="OGC84348.1"/>
    <property type="molecule type" value="Genomic_DNA"/>
</dbReference>
<name>A0A1F4XRX1_9BACT</name>
<dbReference type="InterPro" id="IPR023833">
    <property type="entry name" value="Signal_pept_SipW-depend-type"/>
</dbReference>
<dbReference type="AlphaFoldDB" id="A0A1F4XRX1"/>
<reference evidence="2 3" key="1">
    <citation type="journal article" date="2016" name="Nat. Commun.">
        <title>Thousands of microbial genomes shed light on interconnected biogeochemical processes in an aquifer system.</title>
        <authorList>
            <person name="Anantharaman K."/>
            <person name="Brown C.T."/>
            <person name="Hug L.A."/>
            <person name="Sharon I."/>
            <person name="Castelle C.J."/>
            <person name="Probst A.J."/>
            <person name="Thomas B.C."/>
            <person name="Singh A."/>
            <person name="Wilkins M.J."/>
            <person name="Karaoz U."/>
            <person name="Brodie E.L."/>
            <person name="Williams K.H."/>
            <person name="Hubbard S.S."/>
            <person name="Banfield J.F."/>
        </authorList>
    </citation>
    <scope>NUCLEOTIDE SEQUENCE [LARGE SCALE GENOMIC DNA]</scope>
</reference>
<accession>A0A1F4XRX1</accession>
<dbReference type="InterPro" id="IPR012334">
    <property type="entry name" value="Pectin_lyas_fold"/>
</dbReference>
<dbReference type="SUPFAM" id="SSF51126">
    <property type="entry name" value="Pectin lyase-like"/>
    <property type="match status" value="1"/>
</dbReference>
<dbReference type="InterPro" id="IPR006626">
    <property type="entry name" value="PbH1"/>
</dbReference>